<proteinExistence type="predicted"/>
<organism evidence="1 2">
    <name type="scientific">Bombyx mori</name>
    <name type="common">Silk moth</name>
    <dbReference type="NCBI Taxonomy" id="7091"/>
    <lineage>
        <taxon>Eukaryota</taxon>
        <taxon>Metazoa</taxon>
        <taxon>Ecdysozoa</taxon>
        <taxon>Arthropoda</taxon>
        <taxon>Hexapoda</taxon>
        <taxon>Insecta</taxon>
        <taxon>Pterygota</taxon>
        <taxon>Neoptera</taxon>
        <taxon>Endopterygota</taxon>
        <taxon>Lepidoptera</taxon>
        <taxon>Glossata</taxon>
        <taxon>Ditrysia</taxon>
        <taxon>Bombycoidea</taxon>
        <taxon>Bombycidae</taxon>
        <taxon>Bombycinae</taxon>
        <taxon>Bombyx</taxon>
    </lineage>
</organism>
<name>A0A8R2MBM0_BOMMO</name>
<protein>
    <submittedName>
        <fullName evidence="1">Uncharacterized protein</fullName>
    </submittedName>
</protein>
<accession>A0A8R2MBM0</accession>
<dbReference type="EnsemblMetazoa" id="XM_038021422.1">
    <property type="protein sequence ID" value="XP_037877350.1"/>
    <property type="gene ID" value="LOC119630882"/>
</dbReference>
<sequence length="95" mass="10692">MCLHKTCSQVNDYFVSVFSEVFLLTMFPRIQGLFHSVTEKRSQNNDCGENSVTIVTEKKIEDDGSDSSSGENVEIEGKSTDIFNSIDRAYEVIET</sequence>
<dbReference type="Proteomes" id="UP000005204">
    <property type="component" value="Unassembled WGS sequence"/>
</dbReference>
<reference evidence="1" key="2">
    <citation type="submission" date="2022-06" db="UniProtKB">
        <authorList>
            <consortium name="EnsemblMetazoa"/>
        </authorList>
    </citation>
    <scope>IDENTIFICATION</scope>
    <source>
        <strain evidence="1">p50T (Dazao)</strain>
    </source>
</reference>
<evidence type="ECO:0000313" key="2">
    <source>
        <dbReference type="Proteomes" id="UP000005204"/>
    </source>
</evidence>
<dbReference type="AlphaFoldDB" id="A0A8R2MBM0"/>
<reference evidence="2" key="1">
    <citation type="journal article" date="2008" name="Insect Biochem. Mol. Biol.">
        <title>The genome of a lepidopteran model insect, the silkworm Bombyx mori.</title>
        <authorList>
            <consortium name="International Silkworm Genome Consortium"/>
        </authorList>
    </citation>
    <scope>NUCLEOTIDE SEQUENCE [LARGE SCALE GENOMIC DNA]</scope>
    <source>
        <strain evidence="2">p50T</strain>
    </source>
</reference>
<keyword evidence="2" id="KW-1185">Reference proteome</keyword>
<evidence type="ECO:0000313" key="1">
    <source>
        <dbReference type="EnsemblMetazoa" id="XP_037877350.1"/>
    </source>
</evidence>